<dbReference type="EMBL" id="CP004393">
    <property type="protein sequence ID" value="AJE47019.1"/>
    <property type="molecule type" value="Genomic_DNA"/>
</dbReference>
<organism evidence="2 3">
    <name type="scientific">Celeribacter indicus</name>
    <dbReference type="NCBI Taxonomy" id="1208324"/>
    <lineage>
        <taxon>Bacteria</taxon>
        <taxon>Pseudomonadati</taxon>
        <taxon>Pseudomonadota</taxon>
        <taxon>Alphaproteobacteria</taxon>
        <taxon>Rhodobacterales</taxon>
        <taxon>Roseobacteraceae</taxon>
        <taxon>Celeribacter</taxon>
    </lineage>
</organism>
<dbReference type="RefSeq" id="WP_052453213.1">
    <property type="nucleotide sequence ID" value="NZ_CP004393.1"/>
</dbReference>
<dbReference type="Pfam" id="PF09832">
    <property type="entry name" value="DUF2059"/>
    <property type="match status" value="1"/>
</dbReference>
<dbReference type="Proteomes" id="UP000031521">
    <property type="component" value="Chromosome"/>
</dbReference>
<evidence type="ECO:0000259" key="1">
    <source>
        <dbReference type="Pfam" id="PF09832"/>
    </source>
</evidence>
<proteinExistence type="predicted"/>
<accession>A0A0B5DVG8</accession>
<keyword evidence="3" id="KW-1185">Reference proteome</keyword>
<sequence>MTDTARISPASGLRALAVFLFVALLAVATGRAAMAEPAKQGADLDALMEALLFREVSEVLAAEGRDMADDFAEAGYGVPEVAWREMLTRLYDPAVMARAFRREMGAALEGADLAPMVEFYRSDLGQRIARLELETRKALATEEAQAAAGEAWAELDPDTERARLIESYVQVNDLVELNVVGAMNSDIAYYRGLWMDGMPQEEGMTDGEILSEIWASEPEVRADVSEWVYGFSTLAYDTLSDAEFADYIAFARTEPGQRLNAALFAAFDGVYEDLSRGLGAGTARLMRDYEGEQL</sequence>
<protein>
    <recommendedName>
        <fullName evidence="1">DUF2059 domain-containing protein</fullName>
    </recommendedName>
</protein>
<dbReference type="InterPro" id="IPR018637">
    <property type="entry name" value="DUF2059"/>
</dbReference>
<feature type="domain" description="DUF2059" evidence="1">
    <location>
        <begin position="111"/>
        <end position="149"/>
    </location>
</feature>
<dbReference type="AlphaFoldDB" id="A0A0B5DVG8"/>
<evidence type="ECO:0000313" key="3">
    <source>
        <dbReference type="Proteomes" id="UP000031521"/>
    </source>
</evidence>
<reference evidence="2 3" key="1">
    <citation type="journal article" date="2014" name="Int. J. Syst. Evol. Microbiol.">
        <title>Celeribacter indicus sp. nov., a polycyclic aromatic hydrocarbon-degrading bacterium from deep-sea sediment and reclassification of Huaishuia halophila as Celeribacter halophilus comb. nov.</title>
        <authorList>
            <person name="Lai Q."/>
            <person name="Cao J."/>
            <person name="Yuan J."/>
            <person name="Li F."/>
            <person name="Shao Z."/>
        </authorList>
    </citation>
    <scope>NUCLEOTIDE SEQUENCE [LARGE SCALE GENOMIC DNA]</scope>
    <source>
        <strain evidence="2">P73</strain>
    </source>
</reference>
<dbReference type="STRING" id="1208324.P73_2304"/>
<dbReference type="HOGENOM" id="CLU_075051_0_0_5"/>
<evidence type="ECO:0000313" key="2">
    <source>
        <dbReference type="EMBL" id="AJE47019.1"/>
    </source>
</evidence>
<name>A0A0B5DVG8_9RHOB</name>
<gene>
    <name evidence="2" type="ORF">P73_2304</name>
</gene>
<dbReference type="KEGG" id="cid:P73_2304"/>
<dbReference type="OrthoDB" id="7841298at2"/>